<protein>
    <submittedName>
        <fullName evidence="3">Uncharacterized protein</fullName>
    </submittedName>
</protein>
<gene>
    <name evidence="3" type="ORF">Esi_0386_0021</name>
</gene>
<evidence type="ECO:0000256" key="1">
    <source>
        <dbReference type="SAM" id="MobiDB-lite"/>
    </source>
</evidence>
<feature type="region of interest" description="Disordered" evidence="1">
    <location>
        <begin position="148"/>
        <end position="175"/>
    </location>
</feature>
<evidence type="ECO:0000313" key="4">
    <source>
        <dbReference type="Proteomes" id="UP000002630"/>
    </source>
</evidence>
<feature type="transmembrane region" description="Helical" evidence="2">
    <location>
        <begin position="48"/>
        <end position="71"/>
    </location>
</feature>
<accession>D8LM61</accession>
<reference evidence="3 4" key="1">
    <citation type="journal article" date="2010" name="Nature">
        <title>The Ectocarpus genome and the independent evolution of multicellularity in brown algae.</title>
        <authorList>
            <person name="Cock J.M."/>
            <person name="Sterck L."/>
            <person name="Rouze P."/>
            <person name="Scornet D."/>
            <person name="Allen A.E."/>
            <person name="Amoutzias G."/>
            <person name="Anthouard V."/>
            <person name="Artiguenave F."/>
            <person name="Aury J.M."/>
            <person name="Badger J.H."/>
            <person name="Beszteri B."/>
            <person name="Billiau K."/>
            <person name="Bonnet E."/>
            <person name="Bothwell J.H."/>
            <person name="Bowler C."/>
            <person name="Boyen C."/>
            <person name="Brownlee C."/>
            <person name="Carrano C.J."/>
            <person name="Charrier B."/>
            <person name="Cho G.Y."/>
            <person name="Coelho S.M."/>
            <person name="Collen J."/>
            <person name="Corre E."/>
            <person name="Da Silva C."/>
            <person name="Delage L."/>
            <person name="Delaroque N."/>
            <person name="Dittami S.M."/>
            <person name="Doulbeau S."/>
            <person name="Elias M."/>
            <person name="Farnham G."/>
            <person name="Gachon C.M."/>
            <person name="Gschloessl B."/>
            <person name="Heesch S."/>
            <person name="Jabbari K."/>
            <person name="Jubin C."/>
            <person name="Kawai H."/>
            <person name="Kimura K."/>
            <person name="Kloareg B."/>
            <person name="Kupper F.C."/>
            <person name="Lang D."/>
            <person name="Le Bail A."/>
            <person name="Leblanc C."/>
            <person name="Lerouge P."/>
            <person name="Lohr M."/>
            <person name="Lopez P.J."/>
            <person name="Martens C."/>
            <person name="Maumus F."/>
            <person name="Michel G."/>
            <person name="Miranda-Saavedra D."/>
            <person name="Morales J."/>
            <person name="Moreau H."/>
            <person name="Motomura T."/>
            <person name="Nagasato C."/>
            <person name="Napoli C.A."/>
            <person name="Nelson D.R."/>
            <person name="Nyvall-Collen P."/>
            <person name="Peters A.F."/>
            <person name="Pommier C."/>
            <person name="Potin P."/>
            <person name="Poulain J."/>
            <person name="Quesneville H."/>
            <person name="Read B."/>
            <person name="Rensing S.A."/>
            <person name="Ritter A."/>
            <person name="Rousvoal S."/>
            <person name="Samanta M."/>
            <person name="Samson G."/>
            <person name="Schroeder D.C."/>
            <person name="Segurens B."/>
            <person name="Strittmatter M."/>
            <person name="Tonon T."/>
            <person name="Tregear J.W."/>
            <person name="Valentin K."/>
            <person name="von Dassow P."/>
            <person name="Yamagishi T."/>
            <person name="Van de Peer Y."/>
            <person name="Wincker P."/>
        </authorList>
    </citation>
    <scope>NUCLEOTIDE SEQUENCE [LARGE SCALE GENOMIC DNA]</scope>
    <source>
        <strain evidence="4">Ec32 / CCAP1310/4</strain>
    </source>
</reference>
<evidence type="ECO:0000313" key="3">
    <source>
        <dbReference type="EMBL" id="CBN76209.1"/>
    </source>
</evidence>
<keyword evidence="2" id="KW-0472">Membrane</keyword>
<dbReference type="EMBL" id="FN649760">
    <property type="protein sequence ID" value="CBN76209.1"/>
    <property type="molecule type" value="Genomic_DNA"/>
</dbReference>
<dbReference type="OrthoDB" id="191139at2759"/>
<organism evidence="3 4">
    <name type="scientific">Ectocarpus siliculosus</name>
    <name type="common">Brown alga</name>
    <name type="synonym">Conferva siliculosa</name>
    <dbReference type="NCBI Taxonomy" id="2880"/>
    <lineage>
        <taxon>Eukaryota</taxon>
        <taxon>Sar</taxon>
        <taxon>Stramenopiles</taxon>
        <taxon>Ochrophyta</taxon>
        <taxon>PX clade</taxon>
        <taxon>Phaeophyceae</taxon>
        <taxon>Ectocarpales</taxon>
        <taxon>Ectocarpaceae</taxon>
        <taxon>Ectocarpus</taxon>
    </lineage>
</organism>
<keyword evidence="2" id="KW-0812">Transmembrane</keyword>
<sequence length="175" mass="17225">MVATGAGAGRGSAVAGGGGGGAGGGGVAGAIKAGVLAVGSVLVSVQPAILVLATKAVMKLVASCGIGYYFSKKGILDQKLSKLLVLPVFAVLQILFGSAVGKAMEKILGLKEGSPEARELRTCTSFANSGPLPLLFVDSIFGAHPGMRGEGTEGGEKRGGGGGETRESLSQLVLL</sequence>
<feature type="compositionally biased region" description="Basic and acidic residues" evidence="1">
    <location>
        <begin position="150"/>
        <end position="167"/>
    </location>
</feature>
<evidence type="ECO:0000256" key="2">
    <source>
        <dbReference type="SAM" id="Phobius"/>
    </source>
</evidence>
<keyword evidence="2" id="KW-1133">Transmembrane helix</keyword>
<dbReference type="AlphaFoldDB" id="D8LM61"/>
<feature type="transmembrane region" description="Helical" evidence="2">
    <location>
        <begin position="83"/>
        <end position="101"/>
    </location>
</feature>
<dbReference type="InParanoid" id="D8LM61"/>
<dbReference type="Proteomes" id="UP000002630">
    <property type="component" value="Unassembled WGS sequence"/>
</dbReference>
<keyword evidence="4" id="KW-1185">Reference proteome</keyword>
<name>D8LM61_ECTSI</name>
<proteinExistence type="predicted"/>